<proteinExistence type="predicted"/>
<evidence type="ECO:0000313" key="3">
    <source>
        <dbReference type="Proteomes" id="UP000245086"/>
    </source>
</evidence>
<comment type="caution">
    <text evidence="2">The sequence shown here is derived from an EMBL/GenBank/DDBJ whole genome shotgun (WGS) entry which is preliminary data.</text>
</comment>
<dbReference type="AlphaFoldDB" id="A0A2P2EDF2"/>
<organism evidence="2 3">
    <name type="scientific">Candidatus Phycosocius bacilliformis</name>
    <dbReference type="NCBI Taxonomy" id="1445552"/>
    <lineage>
        <taxon>Bacteria</taxon>
        <taxon>Pseudomonadati</taxon>
        <taxon>Pseudomonadota</taxon>
        <taxon>Alphaproteobacteria</taxon>
        <taxon>Caulobacterales</taxon>
        <taxon>Caulobacterales incertae sedis</taxon>
        <taxon>Candidatus Phycosocius</taxon>
    </lineage>
</organism>
<evidence type="ECO:0000313" key="2">
    <source>
        <dbReference type="EMBL" id="GBF59088.1"/>
    </source>
</evidence>
<sequence length="96" mass="10497">MSEMGVRVPQRLDDAERILIFSMDEFIGFIITFGMGLALGNALLALGASLGVLFGLRQLKAGAGLGGGLRWLFWNGLGDYFRISASPPPYIRHWVL</sequence>
<accession>A0A2P2EDF2</accession>
<keyword evidence="3" id="KW-1185">Reference proteome</keyword>
<dbReference type="Proteomes" id="UP000245086">
    <property type="component" value="Unassembled WGS sequence"/>
</dbReference>
<evidence type="ECO:0008006" key="4">
    <source>
        <dbReference type="Google" id="ProtNLM"/>
    </source>
</evidence>
<dbReference type="RefSeq" id="WP_108985955.1">
    <property type="nucleotide sequence ID" value="NZ_BFBR01000010.1"/>
</dbReference>
<dbReference type="InterPro" id="IPR009838">
    <property type="entry name" value="T4SS_TraL"/>
</dbReference>
<keyword evidence="1" id="KW-0812">Transmembrane</keyword>
<gene>
    <name evidence="2" type="ORF">PbB2_02780</name>
</gene>
<dbReference type="NCBIfam" id="TIGR02762">
    <property type="entry name" value="TraL_TIGR"/>
    <property type="match status" value="1"/>
</dbReference>
<protein>
    <recommendedName>
        <fullName evidence="4">Type IV conjugative transfer system protein TraL</fullName>
    </recommendedName>
</protein>
<evidence type="ECO:0000256" key="1">
    <source>
        <dbReference type="SAM" id="Phobius"/>
    </source>
</evidence>
<dbReference type="GO" id="GO:0019867">
    <property type="term" value="C:outer membrane"/>
    <property type="evidence" value="ECO:0007669"/>
    <property type="project" value="InterPro"/>
</dbReference>
<name>A0A2P2EDF2_9PROT</name>
<keyword evidence="1" id="KW-1133">Transmembrane helix</keyword>
<feature type="transmembrane region" description="Helical" evidence="1">
    <location>
        <begin position="26"/>
        <end position="56"/>
    </location>
</feature>
<keyword evidence="1" id="KW-0472">Membrane</keyword>
<dbReference type="Pfam" id="PF07178">
    <property type="entry name" value="TraL"/>
    <property type="match status" value="1"/>
</dbReference>
<reference evidence="2 3" key="1">
    <citation type="journal article" date="2018" name="Genome Announc.">
        <title>Draft Genome Sequence of "Candidatus Phycosocius bacilliformis," an Alphaproteobacterial Ectosymbiont of the Hydrocarbon-Producing Green Alga Botryococcus braunii.</title>
        <authorList>
            <person name="Tanabe Y."/>
            <person name="Yamaguchi H."/>
            <person name="Watanabe M.M."/>
        </authorList>
    </citation>
    <scope>NUCLEOTIDE SEQUENCE [LARGE SCALE GENOMIC DNA]</scope>
    <source>
        <strain evidence="2 3">BOTRYCO-2</strain>
    </source>
</reference>
<dbReference type="EMBL" id="BFBR01000010">
    <property type="protein sequence ID" value="GBF59088.1"/>
    <property type="molecule type" value="Genomic_DNA"/>
</dbReference>